<proteinExistence type="inferred from homology"/>
<dbReference type="InterPro" id="IPR000192">
    <property type="entry name" value="Aminotrans_V_dom"/>
</dbReference>
<comment type="similarity">
    <text evidence="2">Belongs to the class-V pyridoxal-phosphate-dependent aminotransferase family. Csd subfamily.</text>
</comment>
<comment type="caution">
    <text evidence="7">The sequence shown here is derived from an EMBL/GenBank/DDBJ whole genome shotgun (WGS) entry which is preliminary data.</text>
</comment>
<evidence type="ECO:0000313" key="7">
    <source>
        <dbReference type="EMBL" id="PJC22713.1"/>
    </source>
</evidence>
<sequence length="204" mass="22606">PHVPIDVQREGFDFLAFTGHKMLAPMGIGVLWVRQKILEEMDPFLSGGDAIKEVTLEETIFNDLPWKFEAGTPNVGGVVGLGAAVDYLSKIGMKNIRTHSEQLTAYGLKRLNQVKSLKIYGPSDSNDRGSVFSFTIDGIHPHDLATALDQEGIAIRSGHHCAMPLHTRLGVTATARASFYLYNTEEEIDRLVEGIEKAKKIFRR</sequence>
<gene>
    <name evidence="7" type="ORF">CO059_01935</name>
</gene>
<dbReference type="PROSITE" id="PS00595">
    <property type="entry name" value="AA_TRANSFER_CLASS_5"/>
    <property type="match status" value="1"/>
</dbReference>
<keyword evidence="3" id="KW-0663">Pyridoxal phosphate</keyword>
<dbReference type="Proteomes" id="UP000228781">
    <property type="component" value="Unassembled WGS sequence"/>
</dbReference>
<dbReference type="Pfam" id="PF00266">
    <property type="entry name" value="Aminotran_5"/>
    <property type="match status" value="1"/>
</dbReference>
<dbReference type="SUPFAM" id="SSF53383">
    <property type="entry name" value="PLP-dependent transferases"/>
    <property type="match status" value="1"/>
</dbReference>
<evidence type="ECO:0000259" key="6">
    <source>
        <dbReference type="Pfam" id="PF00266"/>
    </source>
</evidence>
<dbReference type="InterPro" id="IPR015421">
    <property type="entry name" value="PyrdxlP-dep_Trfase_major"/>
</dbReference>
<evidence type="ECO:0000256" key="1">
    <source>
        <dbReference type="ARBA" id="ARBA00001933"/>
    </source>
</evidence>
<dbReference type="AlphaFoldDB" id="A0A2M8EIZ5"/>
<evidence type="ECO:0000256" key="3">
    <source>
        <dbReference type="ARBA" id="ARBA00022898"/>
    </source>
</evidence>
<comment type="cofactor">
    <cofactor evidence="1 5">
        <name>pyridoxal 5'-phosphate</name>
        <dbReference type="ChEBI" id="CHEBI:597326"/>
    </cofactor>
</comment>
<dbReference type="Gene3D" id="3.40.640.10">
    <property type="entry name" value="Type I PLP-dependent aspartate aminotransferase-like (Major domain)"/>
    <property type="match status" value="1"/>
</dbReference>
<dbReference type="EMBL" id="PFSK01000024">
    <property type="protein sequence ID" value="PJC22713.1"/>
    <property type="molecule type" value="Genomic_DNA"/>
</dbReference>
<dbReference type="InterPro" id="IPR015422">
    <property type="entry name" value="PyrdxlP-dep_Trfase_small"/>
</dbReference>
<evidence type="ECO:0000256" key="4">
    <source>
        <dbReference type="ARBA" id="ARBA00050776"/>
    </source>
</evidence>
<feature type="domain" description="Aminotransferase class V" evidence="6">
    <location>
        <begin position="1"/>
        <end position="191"/>
    </location>
</feature>
<dbReference type="Gene3D" id="3.90.1150.10">
    <property type="entry name" value="Aspartate Aminotransferase, domain 1"/>
    <property type="match status" value="1"/>
</dbReference>
<accession>A0A2M8EIZ5</accession>
<evidence type="ECO:0000313" key="8">
    <source>
        <dbReference type="Proteomes" id="UP000228781"/>
    </source>
</evidence>
<protein>
    <submittedName>
        <fullName evidence="7">Cysteine desulfurase</fullName>
    </submittedName>
</protein>
<comment type="catalytic activity">
    <reaction evidence="4">
        <text>(sulfur carrier)-H + L-cysteine = (sulfur carrier)-SH + L-alanine</text>
        <dbReference type="Rhea" id="RHEA:43892"/>
        <dbReference type="Rhea" id="RHEA-COMP:14737"/>
        <dbReference type="Rhea" id="RHEA-COMP:14739"/>
        <dbReference type="ChEBI" id="CHEBI:29917"/>
        <dbReference type="ChEBI" id="CHEBI:35235"/>
        <dbReference type="ChEBI" id="CHEBI:57972"/>
        <dbReference type="ChEBI" id="CHEBI:64428"/>
        <dbReference type="EC" id="2.8.1.7"/>
    </reaction>
</comment>
<dbReference type="GO" id="GO:0031071">
    <property type="term" value="F:cysteine desulfurase activity"/>
    <property type="evidence" value="ECO:0007669"/>
    <property type="project" value="UniProtKB-EC"/>
</dbReference>
<feature type="non-terminal residue" evidence="7">
    <location>
        <position position="1"/>
    </location>
</feature>
<organism evidence="7 8">
    <name type="scientific">candidate division WWE3 bacterium CG_4_9_14_0_2_um_filter_48_10</name>
    <dbReference type="NCBI Taxonomy" id="1975078"/>
    <lineage>
        <taxon>Bacteria</taxon>
        <taxon>Katanobacteria</taxon>
    </lineage>
</organism>
<evidence type="ECO:0000256" key="2">
    <source>
        <dbReference type="ARBA" id="ARBA00010447"/>
    </source>
</evidence>
<dbReference type="PANTHER" id="PTHR43586:SF8">
    <property type="entry name" value="CYSTEINE DESULFURASE 1, CHLOROPLASTIC"/>
    <property type="match status" value="1"/>
</dbReference>
<dbReference type="PANTHER" id="PTHR43586">
    <property type="entry name" value="CYSTEINE DESULFURASE"/>
    <property type="match status" value="1"/>
</dbReference>
<reference evidence="8" key="1">
    <citation type="submission" date="2017-09" db="EMBL/GenBank/DDBJ databases">
        <title>Depth-based differentiation of microbial function through sediment-hosted aquifers and enrichment of novel symbionts in the deep terrestrial subsurface.</title>
        <authorList>
            <person name="Probst A.J."/>
            <person name="Ladd B."/>
            <person name="Jarett J.K."/>
            <person name="Geller-Mcgrath D.E."/>
            <person name="Sieber C.M.K."/>
            <person name="Emerson J.B."/>
            <person name="Anantharaman K."/>
            <person name="Thomas B.C."/>
            <person name="Malmstrom R."/>
            <person name="Stieglmeier M."/>
            <person name="Klingl A."/>
            <person name="Woyke T."/>
            <person name="Ryan C.M."/>
            <person name="Banfield J.F."/>
        </authorList>
    </citation>
    <scope>NUCLEOTIDE SEQUENCE [LARGE SCALE GENOMIC DNA]</scope>
</reference>
<dbReference type="InterPro" id="IPR015424">
    <property type="entry name" value="PyrdxlP-dep_Trfase"/>
</dbReference>
<evidence type="ECO:0000256" key="5">
    <source>
        <dbReference type="RuleBase" id="RU004504"/>
    </source>
</evidence>
<name>A0A2M8EIZ5_UNCKA</name>
<dbReference type="InterPro" id="IPR020578">
    <property type="entry name" value="Aminotrans_V_PyrdxlP_BS"/>
</dbReference>